<dbReference type="Proteomes" id="UP000789706">
    <property type="component" value="Unassembled WGS sequence"/>
</dbReference>
<dbReference type="GO" id="GO:0006357">
    <property type="term" value="P:regulation of transcription by RNA polymerase II"/>
    <property type="evidence" value="ECO:0007669"/>
    <property type="project" value="TreeGrafter"/>
</dbReference>
<feature type="region of interest" description="Disordered" evidence="1">
    <location>
        <begin position="617"/>
        <end position="652"/>
    </location>
</feature>
<organism evidence="3 4">
    <name type="scientific">Diversispora eburnea</name>
    <dbReference type="NCBI Taxonomy" id="1213867"/>
    <lineage>
        <taxon>Eukaryota</taxon>
        <taxon>Fungi</taxon>
        <taxon>Fungi incertae sedis</taxon>
        <taxon>Mucoromycota</taxon>
        <taxon>Glomeromycotina</taxon>
        <taxon>Glomeromycetes</taxon>
        <taxon>Diversisporales</taxon>
        <taxon>Diversisporaceae</taxon>
        <taxon>Diversispora</taxon>
    </lineage>
</organism>
<keyword evidence="4" id="KW-1185">Reference proteome</keyword>
<evidence type="ECO:0000256" key="1">
    <source>
        <dbReference type="SAM" id="MobiDB-lite"/>
    </source>
</evidence>
<dbReference type="InterPro" id="IPR021950">
    <property type="entry name" value="Spt20"/>
</dbReference>
<feature type="region of interest" description="Disordered" evidence="1">
    <location>
        <begin position="566"/>
        <end position="593"/>
    </location>
</feature>
<reference evidence="3" key="1">
    <citation type="submission" date="2021-06" db="EMBL/GenBank/DDBJ databases">
        <authorList>
            <person name="Kallberg Y."/>
            <person name="Tangrot J."/>
            <person name="Rosling A."/>
        </authorList>
    </citation>
    <scope>NUCLEOTIDE SEQUENCE</scope>
    <source>
        <strain evidence="3">AZ414A</strain>
    </source>
</reference>
<protein>
    <submittedName>
        <fullName evidence="3">1791_t:CDS:1</fullName>
    </submittedName>
</protein>
<feature type="domain" description="Spt20-like SEP" evidence="2">
    <location>
        <begin position="37"/>
        <end position="113"/>
    </location>
</feature>
<proteinExistence type="predicted"/>
<dbReference type="GO" id="GO:0003712">
    <property type="term" value="F:transcription coregulator activity"/>
    <property type="evidence" value="ECO:0007669"/>
    <property type="project" value="InterPro"/>
</dbReference>
<dbReference type="PANTHER" id="PTHR13526">
    <property type="entry name" value="TRANSCRIPTION FACTOR SPT20 HOMOLOG"/>
    <property type="match status" value="1"/>
</dbReference>
<dbReference type="GO" id="GO:0000124">
    <property type="term" value="C:SAGA complex"/>
    <property type="evidence" value="ECO:0007669"/>
    <property type="project" value="InterPro"/>
</dbReference>
<feature type="compositionally biased region" description="Polar residues" evidence="1">
    <location>
        <begin position="617"/>
        <end position="630"/>
    </location>
</feature>
<name>A0A9N9BQT4_9GLOM</name>
<dbReference type="InterPro" id="IPR046468">
    <property type="entry name" value="Spt20-like_SEP"/>
</dbReference>
<sequence>MEVQGLSTLEVSLYAHIYDKHVEFKNLDNTTDLTIDKYKFYEGHVVVEFKDHRQNPSCDGKRQLLRKNDDSLWNDVLRLNQSTGSSWTYEQAIQIEAKLLGLLHPNLDLNPNSIPEWIIPADPAKSSESNTMPTHRKLKKRKRKPNSSEKEEEKAKRTKNEKMMFMMDERHNKEFKPEFRLAKYFNQKISTNDEAPLPPIIDKGKKKIDADEIKRLEAKKSLGKRTRSVRFERDCLSITAEGQKSVDKFYKVQTLINVYCDRKKYTVIVHTLDERELKATGEFSKFVRMVDGARYYIKLDDTKAFLKYEFHTKNEYLSFIEAFIILYGMDNKIKHDSEKISLSTAQELAEDYSKKQFVLEIVKAKQPHQIVEFLAQKPPSEVVQSPFEFKFNNQNIKIQSIPDLVTATSIKESQQSEILVVDNDRIAMPPPSLPQHKRNLINNQQISSQIQSSLFSESTQTSTQSNNYQSLLSFQQNHQSSLYFQIPVQLNNNHQSPLQTPEQLSFQTLIQSNNHQSPLQTPIKSNSYQSFLSSQIPVQRHQSPSYLQTPVQYNNNQYPLSFQIPAQSNNHQSFPSSQTVQPNSHQSLSSSFQTQSPLSFQTPVIRPPLSFETLVQSNNHQSPSSFQTSTPIQSNSQQLSLSSQTPIQSNSYQPTLSQQQIIIQYPINSNYSSNQIATAVKDYQYIQQPSPHNRILNHQPNLNNQNSNISTQTDNYVLNYNNDNNSLFVNQDRYSFM</sequence>
<accession>A0A9N9BQT4</accession>
<feature type="compositionally biased region" description="Basic and acidic residues" evidence="1">
    <location>
        <begin position="146"/>
        <end position="158"/>
    </location>
</feature>
<feature type="region of interest" description="Disordered" evidence="1">
    <location>
        <begin position="121"/>
        <end position="158"/>
    </location>
</feature>
<feature type="compositionally biased region" description="Low complexity" evidence="1">
    <location>
        <begin position="631"/>
        <end position="649"/>
    </location>
</feature>
<dbReference type="AlphaFoldDB" id="A0A9N9BQT4"/>
<dbReference type="Pfam" id="PF12090">
    <property type="entry name" value="Spt20_SEP"/>
    <property type="match status" value="1"/>
</dbReference>
<evidence type="ECO:0000259" key="2">
    <source>
        <dbReference type="Pfam" id="PF12090"/>
    </source>
</evidence>
<dbReference type="EMBL" id="CAJVPK010001165">
    <property type="protein sequence ID" value="CAG8574493.1"/>
    <property type="molecule type" value="Genomic_DNA"/>
</dbReference>
<evidence type="ECO:0000313" key="4">
    <source>
        <dbReference type="Proteomes" id="UP000789706"/>
    </source>
</evidence>
<evidence type="ECO:0000313" key="3">
    <source>
        <dbReference type="EMBL" id="CAG8574493.1"/>
    </source>
</evidence>
<comment type="caution">
    <text evidence="3">The sequence shown here is derived from an EMBL/GenBank/DDBJ whole genome shotgun (WGS) entry which is preliminary data.</text>
</comment>
<feature type="compositionally biased region" description="Basic residues" evidence="1">
    <location>
        <begin position="134"/>
        <end position="145"/>
    </location>
</feature>
<dbReference type="PANTHER" id="PTHR13526:SF8">
    <property type="entry name" value="TRANSCRIPTION FACTOR SPT20 HOMOLOG"/>
    <property type="match status" value="1"/>
</dbReference>
<gene>
    <name evidence="3" type="ORF">DEBURN_LOCUS8255</name>
</gene>
<dbReference type="OrthoDB" id="1932706at2759"/>